<evidence type="ECO:0000259" key="1">
    <source>
        <dbReference type="SMART" id="SM00960"/>
    </source>
</evidence>
<dbReference type="AlphaFoldDB" id="A0A7C0ZJ48"/>
<dbReference type="Pfam" id="PF03259">
    <property type="entry name" value="Robl_LC7"/>
    <property type="match status" value="1"/>
</dbReference>
<dbReference type="GO" id="GO:0032008">
    <property type="term" value="P:positive regulation of TOR signaling"/>
    <property type="evidence" value="ECO:0007669"/>
    <property type="project" value="InterPro"/>
</dbReference>
<dbReference type="EMBL" id="DQWE01000371">
    <property type="protein sequence ID" value="HDI83685.1"/>
    <property type="molecule type" value="Genomic_DNA"/>
</dbReference>
<dbReference type="InterPro" id="IPR004942">
    <property type="entry name" value="Roadblock/LAMTOR2_dom"/>
</dbReference>
<organism evidence="2">
    <name type="scientific">candidate division WOR-3 bacterium</name>
    <dbReference type="NCBI Taxonomy" id="2052148"/>
    <lineage>
        <taxon>Bacteria</taxon>
        <taxon>Bacteria division WOR-3</taxon>
    </lineage>
</organism>
<dbReference type="GO" id="GO:0060090">
    <property type="term" value="F:molecular adaptor activity"/>
    <property type="evidence" value="ECO:0007669"/>
    <property type="project" value="InterPro"/>
</dbReference>
<dbReference type="SMART" id="SM00960">
    <property type="entry name" value="Robl_LC7"/>
    <property type="match status" value="1"/>
</dbReference>
<evidence type="ECO:0000313" key="2">
    <source>
        <dbReference type="EMBL" id="HDI83685.1"/>
    </source>
</evidence>
<dbReference type="SUPFAM" id="SSF103196">
    <property type="entry name" value="Roadblock/LC7 domain"/>
    <property type="match status" value="1"/>
</dbReference>
<comment type="caution">
    <text evidence="2">The sequence shown here is derived from an EMBL/GenBank/DDBJ whole genome shotgun (WGS) entry which is preliminary data.</text>
</comment>
<sequence length="162" mass="17983">MGTDELNIFEEEFWKINQVLEKLLTETNARAVLLIDRAGQLITSVGDTSTLDVPSFATLSAADFAATAQLALLIGENAFSTLFHQGENQSIYISIVADKLILAIVFDKRTTLGLVRIKANQVSKELDGIFKTIFTRIKSTYEKTIDSDFLSEAESELDNLFK</sequence>
<dbReference type="InterPro" id="IPR037587">
    <property type="entry name" value="LAMTOR2-like"/>
</dbReference>
<dbReference type="Proteomes" id="UP000885847">
    <property type="component" value="Unassembled WGS sequence"/>
</dbReference>
<gene>
    <name evidence="2" type="ORF">ENF18_07850</name>
</gene>
<feature type="domain" description="Roadblock/LAMTOR2" evidence="1">
    <location>
        <begin position="16"/>
        <end position="106"/>
    </location>
</feature>
<dbReference type="Gene3D" id="3.30.450.30">
    <property type="entry name" value="Dynein light chain 2a, cytoplasmic"/>
    <property type="match status" value="1"/>
</dbReference>
<name>A0A7C0ZJ48_UNCW3</name>
<dbReference type="GO" id="GO:0005085">
    <property type="term" value="F:guanyl-nucleotide exchange factor activity"/>
    <property type="evidence" value="ECO:0007669"/>
    <property type="project" value="InterPro"/>
</dbReference>
<protein>
    <submittedName>
        <fullName evidence="2">Roadblock/LC7 domain-containing protein</fullName>
    </submittedName>
</protein>
<proteinExistence type="predicted"/>
<dbReference type="PANTHER" id="PTHR13323">
    <property type="entry name" value="LATE ENDOSOMAL/LYSOSOMAL MP1 INTERACTING PROTEIN"/>
    <property type="match status" value="1"/>
</dbReference>
<reference evidence="2" key="1">
    <citation type="journal article" date="2020" name="mSystems">
        <title>Genome- and Community-Level Interaction Insights into Carbon Utilization and Element Cycling Functions of Hydrothermarchaeota in Hydrothermal Sediment.</title>
        <authorList>
            <person name="Zhou Z."/>
            <person name="Liu Y."/>
            <person name="Xu W."/>
            <person name="Pan J."/>
            <person name="Luo Z.H."/>
            <person name="Li M."/>
        </authorList>
    </citation>
    <scope>NUCLEOTIDE SEQUENCE [LARGE SCALE GENOMIC DNA]</scope>
    <source>
        <strain evidence="2">HyVt-102</strain>
    </source>
</reference>
<accession>A0A7C0ZJ48</accession>